<evidence type="ECO:0000313" key="8">
    <source>
        <dbReference type="Proteomes" id="UP001058098"/>
    </source>
</evidence>
<feature type="domain" description="FAD-binding PCMH-type" evidence="6">
    <location>
        <begin position="52"/>
        <end position="223"/>
    </location>
</feature>
<accession>A0ABY5QUN4</accession>
<dbReference type="Proteomes" id="UP001058098">
    <property type="component" value="Chromosome"/>
</dbReference>
<dbReference type="InterPro" id="IPR012951">
    <property type="entry name" value="BBE"/>
</dbReference>
<dbReference type="PANTHER" id="PTHR42973">
    <property type="entry name" value="BINDING OXIDOREDUCTASE, PUTATIVE (AFU_ORTHOLOGUE AFUA_1G17690)-RELATED"/>
    <property type="match status" value="1"/>
</dbReference>
<comment type="similarity">
    <text evidence="2">Belongs to the oxygen-dependent FAD-linked oxidoreductase family.</text>
</comment>
<evidence type="ECO:0000256" key="2">
    <source>
        <dbReference type="ARBA" id="ARBA00005466"/>
    </source>
</evidence>
<dbReference type="Gene3D" id="3.30.43.10">
    <property type="entry name" value="Uridine Diphospho-n-acetylenolpyruvylglucosamine Reductase, domain 2"/>
    <property type="match status" value="1"/>
</dbReference>
<protein>
    <submittedName>
        <fullName evidence="7">FAD-binding oxidoreductase</fullName>
    </submittedName>
</protein>
<dbReference type="InterPro" id="IPR016169">
    <property type="entry name" value="FAD-bd_PCMH_sub2"/>
</dbReference>
<organism evidence="7 8">
    <name type="scientific">Mesorhizobium onobrychidis</name>
    <dbReference type="NCBI Taxonomy" id="2775404"/>
    <lineage>
        <taxon>Bacteria</taxon>
        <taxon>Pseudomonadati</taxon>
        <taxon>Pseudomonadota</taxon>
        <taxon>Alphaproteobacteria</taxon>
        <taxon>Hyphomicrobiales</taxon>
        <taxon>Phyllobacteriaceae</taxon>
        <taxon>Mesorhizobium</taxon>
    </lineage>
</organism>
<evidence type="ECO:0000259" key="6">
    <source>
        <dbReference type="PROSITE" id="PS51387"/>
    </source>
</evidence>
<evidence type="ECO:0000313" key="7">
    <source>
        <dbReference type="EMBL" id="UVC14798.1"/>
    </source>
</evidence>
<dbReference type="RefSeq" id="WP_258119248.1">
    <property type="nucleotide sequence ID" value="NZ_CP062229.1"/>
</dbReference>
<evidence type="ECO:0000256" key="1">
    <source>
        <dbReference type="ARBA" id="ARBA00001974"/>
    </source>
</evidence>
<reference evidence="7" key="1">
    <citation type="submission" date="2020-09" db="EMBL/GenBank/DDBJ databases">
        <title>Rhizobia associated with sainfoin plants.</title>
        <authorList>
            <person name="Asharfi S."/>
            <person name="Kuzmanovic N."/>
            <person name="Bunk B."/>
            <person name="Sproeer C."/>
            <person name="Becker M."/>
            <person name="Thuenen T."/>
        </authorList>
    </citation>
    <scope>NUCLEOTIDE SEQUENCE</scope>
    <source>
        <strain evidence="7">OM4</strain>
    </source>
</reference>
<dbReference type="PANTHER" id="PTHR42973:SF39">
    <property type="entry name" value="FAD-BINDING PCMH-TYPE DOMAIN-CONTAINING PROTEIN"/>
    <property type="match status" value="1"/>
</dbReference>
<sequence>MNMSAIDIAGLEGGRVNLTSKQLDELEARLEGPLLRPGDEGWDDAVLIWNGMVAKVPALVLQPTSAHDVAAAVGFARDHRLLLSVKGGGHNIGGTSITERGLALDMTRMRDVTVIPNAKLAHVGPGCLLKDVDRATQKHGMATVLGFISEVGVSGLTLGGGLGYLTRRFGWTVDNLEEVEIVTADGEIRTANRHENADLFWAIRGAGANLGVVTRFTFHLHEVGPTVYGGLVAWPFDRAEVILRAYRRITTEAPRELAVWLNLLRAPAAPFVPEQWHGERICALVVCYSGDLGNVDEVFAPMRALSDPVVDLLQEQPYAQVQSYLDAAEPKGNHYYWKTEYAAELSDRLLSTWRDLAAACPIPEAQLGILHLGGALNEHDGDDGAVGNRDARYACGVIGIWKPDEPEADTFPQWVRDAWKRIRPFSTGGNYINFQTADEDEERIWATYGANFDRLVEVKKKYDPDNVFRSNRNIAPRTRAGNA</sequence>
<evidence type="ECO:0000256" key="3">
    <source>
        <dbReference type="ARBA" id="ARBA00022630"/>
    </source>
</evidence>
<dbReference type="InterPro" id="IPR006093">
    <property type="entry name" value="Oxy_OxRdtase_FAD_BS"/>
</dbReference>
<proteinExistence type="inferred from homology"/>
<gene>
    <name evidence="7" type="ORF">IHQ72_30010</name>
</gene>
<dbReference type="InterPro" id="IPR006094">
    <property type="entry name" value="Oxid_FAD_bind_N"/>
</dbReference>
<keyword evidence="3" id="KW-0285">Flavoprotein</keyword>
<keyword evidence="5" id="KW-0560">Oxidoreductase</keyword>
<dbReference type="InterPro" id="IPR016166">
    <property type="entry name" value="FAD-bd_PCMH"/>
</dbReference>
<dbReference type="Gene3D" id="3.30.465.10">
    <property type="match status" value="1"/>
</dbReference>
<dbReference type="Pfam" id="PF01565">
    <property type="entry name" value="FAD_binding_4"/>
    <property type="match status" value="1"/>
</dbReference>
<keyword evidence="4" id="KW-0274">FAD</keyword>
<dbReference type="PROSITE" id="PS51387">
    <property type="entry name" value="FAD_PCMH"/>
    <property type="match status" value="1"/>
</dbReference>
<evidence type="ECO:0000256" key="5">
    <source>
        <dbReference type="ARBA" id="ARBA00023002"/>
    </source>
</evidence>
<dbReference type="Gene3D" id="3.40.462.20">
    <property type="match status" value="1"/>
</dbReference>
<name>A0ABY5QUN4_9HYPH</name>
<dbReference type="PROSITE" id="PS00862">
    <property type="entry name" value="OX2_COVAL_FAD"/>
    <property type="match status" value="1"/>
</dbReference>
<dbReference type="InterPro" id="IPR016167">
    <property type="entry name" value="FAD-bd_PCMH_sub1"/>
</dbReference>
<dbReference type="SUPFAM" id="SSF55103">
    <property type="entry name" value="FAD-linked oxidases, C-terminal domain"/>
    <property type="match status" value="1"/>
</dbReference>
<keyword evidence="8" id="KW-1185">Reference proteome</keyword>
<dbReference type="SUPFAM" id="SSF56176">
    <property type="entry name" value="FAD-binding/transporter-associated domain-like"/>
    <property type="match status" value="1"/>
</dbReference>
<dbReference type="InterPro" id="IPR016164">
    <property type="entry name" value="FAD-linked_Oxase-like_C"/>
</dbReference>
<dbReference type="InterPro" id="IPR036318">
    <property type="entry name" value="FAD-bd_PCMH-like_sf"/>
</dbReference>
<comment type="cofactor">
    <cofactor evidence="1">
        <name>FAD</name>
        <dbReference type="ChEBI" id="CHEBI:57692"/>
    </cofactor>
</comment>
<dbReference type="Pfam" id="PF08031">
    <property type="entry name" value="BBE"/>
    <property type="match status" value="1"/>
</dbReference>
<dbReference type="InterPro" id="IPR050416">
    <property type="entry name" value="FAD-linked_Oxidoreductase"/>
</dbReference>
<evidence type="ECO:0000256" key="4">
    <source>
        <dbReference type="ARBA" id="ARBA00022827"/>
    </source>
</evidence>
<dbReference type="EMBL" id="CP062229">
    <property type="protein sequence ID" value="UVC14798.1"/>
    <property type="molecule type" value="Genomic_DNA"/>
</dbReference>